<organism evidence="1 2">
    <name type="scientific">Potamilus streckersoni</name>
    <dbReference type="NCBI Taxonomy" id="2493646"/>
    <lineage>
        <taxon>Eukaryota</taxon>
        <taxon>Metazoa</taxon>
        <taxon>Spiralia</taxon>
        <taxon>Lophotrochozoa</taxon>
        <taxon>Mollusca</taxon>
        <taxon>Bivalvia</taxon>
        <taxon>Autobranchia</taxon>
        <taxon>Heteroconchia</taxon>
        <taxon>Palaeoheterodonta</taxon>
        <taxon>Unionida</taxon>
        <taxon>Unionoidea</taxon>
        <taxon>Unionidae</taxon>
        <taxon>Ambleminae</taxon>
        <taxon>Lampsilini</taxon>
        <taxon>Potamilus</taxon>
    </lineage>
</organism>
<proteinExistence type="predicted"/>
<reference evidence="1" key="3">
    <citation type="submission" date="2023-05" db="EMBL/GenBank/DDBJ databases">
        <authorList>
            <person name="Smith C.H."/>
        </authorList>
    </citation>
    <scope>NUCLEOTIDE SEQUENCE</scope>
    <source>
        <strain evidence="1">CHS0354</strain>
        <tissue evidence="1">Mantle</tissue>
    </source>
</reference>
<dbReference type="Proteomes" id="UP001195483">
    <property type="component" value="Unassembled WGS sequence"/>
</dbReference>
<dbReference type="AlphaFoldDB" id="A0AAE0SC68"/>
<reference evidence="1" key="1">
    <citation type="journal article" date="2021" name="Genome Biol. Evol.">
        <title>A High-Quality Reference Genome for a Parasitic Bivalve with Doubly Uniparental Inheritance (Bivalvia: Unionida).</title>
        <authorList>
            <person name="Smith C.H."/>
        </authorList>
    </citation>
    <scope>NUCLEOTIDE SEQUENCE</scope>
    <source>
        <strain evidence="1">CHS0354</strain>
    </source>
</reference>
<name>A0AAE0SC68_9BIVA</name>
<accession>A0AAE0SC68</accession>
<evidence type="ECO:0000313" key="2">
    <source>
        <dbReference type="Proteomes" id="UP001195483"/>
    </source>
</evidence>
<sequence>MQCAQKIQLIQLINQPMGHAVVTICATNSKIASNNVTFVNSLIFFRLAKITSKPDGINCVMVCGRSPQFDIYTSTFCTLTISRYRLYTTAVCGQASLKCLSIPVRS</sequence>
<protein>
    <submittedName>
        <fullName evidence="1">Uncharacterized protein</fullName>
    </submittedName>
</protein>
<dbReference type="EMBL" id="JAEAOA010001224">
    <property type="protein sequence ID" value="KAK3589226.1"/>
    <property type="molecule type" value="Genomic_DNA"/>
</dbReference>
<evidence type="ECO:0000313" key="1">
    <source>
        <dbReference type="EMBL" id="KAK3589226.1"/>
    </source>
</evidence>
<keyword evidence="2" id="KW-1185">Reference proteome</keyword>
<gene>
    <name evidence="1" type="ORF">CHS0354_020087</name>
</gene>
<reference evidence="1" key="2">
    <citation type="journal article" date="2021" name="Genome Biol. Evol.">
        <title>Developing a high-quality reference genome for a parasitic bivalve with doubly uniparental inheritance (Bivalvia: Unionida).</title>
        <authorList>
            <person name="Smith C.H."/>
        </authorList>
    </citation>
    <scope>NUCLEOTIDE SEQUENCE</scope>
    <source>
        <strain evidence="1">CHS0354</strain>
        <tissue evidence="1">Mantle</tissue>
    </source>
</reference>
<comment type="caution">
    <text evidence="1">The sequence shown here is derived from an EMBL/GenBank/DDBJ whole genome shotgun (WGS) entry which is preliminary data.</text>
</comment>